<keyword evidence="4 14" id="KW-0808">Transferase</keyword>
<comment type="subcellular location">
    <subcellularLocation>
        <location evidence="14">Cytoplasm</location>
    </subcellularLocation>
</comment>
<organism evidence="17 18">
    <name type="scientific">Termititenax aidoneus</name>
    <dbReference type="NCBI Taxonomy" id="2218524"/>
    <lineage>
        <taxon>Bacteria</taxon>
        <taxon>Bacillati</taxon>
        <taxon>Candidatus Margulisiibacteriota</taxon>
        <taxon>Candidatus Termititenacia</taxon>
        <taxon>Candidatus Termititenacales</taxon>
        <taxon>Candidatus Termititenacaceae</taxon>
        <taxon>Candidatus Termititenax</taxon>
    </lineage>
</organism>
<dbReference type="CDD" id="cd00830">
    <property type="entry name" value="KAS_III"/>
    <property type="match status" value="1"/>
</dbReference>
<feature type="active site" evidence="14">
    <location>
        <position position="292"/>
    </location>
</feature>
<dbReference type="SUPFAM" id="SSF53901">
    <property type="entry name" value="Thiolase-like"/>
    <property type="match status" value="1"/>
</dbReference>
<accession>A0A388TD71</accession>
<evidence type="ECO:0000256" key="4">
    <source>
        <dbReference type="ARBA" id="ARBA00022679"/>
    </source>
</evidence>
<dbReference type="InterPro" id="IPR004655">
    <property type="entry name" value="FabH"/>
</dbReference>
<evidence type="ECO:0000256" key="1">
    <source>
        <dbReference type="ARBA" id="ARBA00005194"/>
    </source>
</evidence>
<protein>
    <recommendedName>
        <fullName evidence="14">Beta-ketoacyl-[acyl-carrier-protein] synthase III</fullName>
        <shortName evidence="14">Beta-ketoacyl-ACP synthase III</shortName>
        <shortName evidence="14">KAS III</shortName>
        <ecNumber evidence="14">2.3.1.180</ecNumber>
    </recommendedName>
    <alternativeName>
        <fullName evidence="14">3-oxoacyl-[acyl-carrier-protein] synthase 3</fullName>
    </alternativeName>
    <alternativeName>
        <fullName evidence="14">3-oxoacyl-[acyl-carrier-protein] synthase III</fullName>
    </alternativeName>
</protein>
<comment type="similarity">
    <text evidence="2 14">Belongs to the thiolase-like superfamily. FabH family.</text>
</comment>
<evidence type="ECO:0000256" key="14">
    <source>
        <dbReference type="HAMAP-Rule" id="MF_01815"/>
    </source>
</evidence>
<comment type="catalytic activity">
    <reaction evidence="11">
        <text>(2S)-2-methylbutanoyl-CoA + malonyl-[ACP] + H(+) = (4S)-4-methyl-3-oxohexanoyl-[ACP] + CO2 + CoA</text>
        <dbReference type="Rhea" id="RHEA:42276"/>
        <dbReference type="Rhea" id="RHEA-COMP:9623"/>
        <dbReference type="Rhea" id="RHEA-COMP:17148"/>
        <dbReference type="ChEBI" id="CHEBI:15378"/>
        <dbReference type="ChEBI" id="CHEBI:16526"/>
        <dbReference type="ChEBI" id="CHEBI:57287"/>
        <dbReference type="ChEBI" id="CHEBI:78449"/>
        <dbReference type="ChEBI" id="CHEBI:88166"/>
        <dbReference type="ChEBI" id="CHEBI:167462"/>
        <dbReference type="EC" id="2.3.1.300"/>
    </reaction>
    <physiologicalReaction direction="left-to-right" evidence="11">
        <dbReference type="Rhea" id="RHEA:42277"/>
    </physiologicalReaction>
</comment>
<dbReference type="GO" id="GO:0033818">
    <property type="term" value="F:beta-ketoacyl-acyl-carrier-protein synthase III activity"/>
    <property type="evidence" value="ECO:0007669"/>
    <property type="project" value="UniProtKB-UniRule"/>
</dbReference>
<dbReference type="AlphaFoldDB" id="A0A388TD71"/>
<dbReference type="Gene3D" id="3.40.47.10">
    <property type="match status" value="1"/>
</dbReference>
<dbReference type="NCBIfam" id="NF006829">
    <property type="entry name" value="PRK09352.1"/>
    <property type="match status" value="1"/>
</dbReference>
<name>A0A388TD71_TERA1</name>
<feature type="active site" evidence="14">
    <location>
        <position position="122"/>
    </location>
</feature>
<keyword evidence="7 14" id="KW-0275">Fatty acid biosynthesis</keyword>
<evidence type="ECO:0000256" key="8">
    <source>
        <dbReference type="ARBA" id="ARBA00023268"/>
    </source>
</evidence>
<dbReference type="EMBL" id="BGZN01000096">
    <property type="protein sequence ID" value="GBR74870.1"/>
    <property type="molecule type" value="Genomic_DNA"/>
</dbReference>
<evidence type="ECO:0000256" key="3">
    <source>
        <dbReference type="ARBA" id="ARBA00022516"/>
    </source>
</evidence>
<keyword evidence="14" id="KW-0963">Cytoplasm</keyword>
<evidence type="ECO:0000313" key="18">
    <source>
        <dbReference type="Proteomes" id="UP000269352"/>
    </source>
</evidence>
<evidence type="ECO:0000256" key="10">
    <source>
        <dbReference type="ARBA" id="ARBA00051096"/>
    </source>
</evidence>
<keyword evidence="3 14" id="KW-0444">Lipid biosynthesis</keyword>
<dbReference type="UniPathway" id="UPA00094"/>
<comment type="function">
    <text evidence="14">Catalyzes the condensation reaction of fatty acid synthesis by the addition to an acyl acceptor of two carbons from malonyl-ACP. Catalyzes the first condensation reaction which initiates fatty acid synthesis and may therefore play a role in governing the total rate of fatty acid production. Possesses both acetoacetyl-ACP synthase and acetyl transacylase activities. Its substrate specificity determines the biosynthesis of branched-chain and/or straight-chain of fatty acids.</text>
</comment>
<dbReference type="InterPro" id="IPR013751">
    <property type="entry name" value="ACP_syn_III_N"/>
</dbReference>
<keyword evidence="9 14" id="KW-0012">Acyltransferase</keyword>
<evidence type="ECO:0000259" key="16">
    <source>
        <dbReference type="Pfam" id="PF08545"/>
    </source>
</evidence>
<keyword evidence="18" id="KW-1185">Reference proteome</keyword>
<evidence type="ECO:0000256" key="5">
    <source>
        <dbReference type="ARBA" id="ARBA00022832"/>
    </source>
</evidence>
<sequence length="337" mass="36203">MLTKKPSKLFQAGIAGIGSAVPERVMTNADWAKLVDTSDEWIRTRTGIEERRICDANTAASDLAFLAAQRALQDARLAPEEIELIVVATTTPDYPVFPSVAALLQNRLGCAQAGGFDLSAACSGFGYSFYTAAQFIENGEFQKVLLVCVDTLSKNMDHTDRNVCVLFGDGASALVLTRAEAGYGHLASIIGLRGSGANELIIKSGGSRAPLTEANFSSKDRFIYMDGKAVFKFAVQIMGEATEQAIHKAGFTSKDIDFFVPHQANTRIIDAAMKRLDFAPEKVIVNIQKYGNTSSASIPLALDEAYRAGKIKKGALIATCGFGAGLSWTANVLRWSK</sequence>
<dbReference type="NCBIfam" id="TIGR00747">
    <property type="entry name" value="fabH"/>
    <property type="match status" value="1"/>
</dbReference>
<evidence type="ECO:0000256" key="13">
    <source>
        <dbReference type="ARBA" id="ARBA00052985"/>
    </source>
</evidence>
<comment type="subunit">
    <text evidence="14">Homodimer.</text>
</comment>
<evidence type="ECO:0000256" key="12">
    <source>
        <dbReference type="ARBA" id="ARBA00052467"/>
    </source>
</evidence>
<evidence type="ECO:0000313" key="17">
    <source>
        <dbReference type="EMBL" id="GBR74870.1"/>
    </source>
</evidence>
<feature type="domain" description="Beta-ketoacyl-[acyl-carrier-protein] synthase III N-terminal" evidence="16">
    <location>
        <begin position="116"/>
        <end position="188"/>
    </location>
</feature>
<comment type="catalytic activity">
    <reaction evidence="10">
        <text>malonyl-[ACP] + acetyl-CoA + H(+) = 3-oxobutanoyl-[ACP] + CO2 + CoA</text>
        <dbReference type="Rhea" id="RHEA:12080"/>
        <dbReference type="Rhea" id="RHEA-COMP:9623"/>
        <dbReference type="Rhea" id="RHEA-COMP:9625"/>
        <dbReference type="ChEBI" id="CHEBI:15378"/>
        <dbReference type="ChEBI" id="CHEBI:16526"/>
        <dbReference type="ChEBI" id="CHEBI:57287"/>
        <dbReference type="ChEBI" id="CHEBI:57288"/>
        <dbReference type="ChEBI" id="CHEBI:78449"/>
        <dbReference type="ChEBI" id="CHEBI:78450"/>
        <dbReference type="EC" id="2.3.1.180"/>
    </reaction>
    <physiologicalReaction direction="left-to-right" evidence="10">
        <dbReference type="Rhea" id="RHEA:12081"/>
    </physiologicalReaction>
</comment>
<dbReference type="EC" id="2.3.1.180" evidence="14"/>
<dbReference type="Pfam" id="PF08545">
    <property type="entry name" value="ACP_syn_III"/>
    <property type="match status" value="1"/>
</dbReference>
<comment type="caution">
    <text evidence="17">The sequence shown here is derived from an EMBL/GenBank/DDBJ whole genome shotgun (WGS) entry which is preliminary data.</text>
</comment>
<dbReference type="Pfam" id="PF08541">
    <property type="entry name" value="ACP_syn_III_C"/>
    <property type="match status" value="1"/>
</dbReference>
<comment type="catalytic activity">
    <reaction evidence="13">
        <text>3-methylbutanoyl-CoA + malonyl-[ACP] + H(+) = 5-methyl-3-oxohexanoyl-[ACP] + CO2 + CoA</text>
        <dbReference type="Rhea" id="RHEA:42272"/>
        <dbReference type="Rhea" id="RHEA-COMP:9623"/>
        <dbReference type="Rhea" id="RHEA-COMP:9941"/>
        <dbReference type="ChEBI" id="CHEBI:15378"/>
        <dbReference type="ChEBI" id="CHEBI:16526"/>
        <dbReference type="ChEBI" id="CHEBI:57287"/>
        <dbReference type="ChEBI" id="CHEBI:57345"/>
        <dbReference type="ChEBI" id="CHEBI:78449"/>
        <dbReference type="ChEBI" id="CHEBI:78822"/>
        <dbReference type="EC" id="2.3.1.300"/>
    </reaction>
    <physiologicalReaction direction="left-to-right" evidence="13">
        <dbReference type="Rhea" id="RHEA:42273"/>
    </physiologicalReaction>
</comment>
<dbReference type="InterPro" id="IPR013747">
    <property type="entry name" value="ACP_syn_III_C"/>
</dbReference>
<keyword evidence="8 14" id="KW-0511">Multifunctional enzyme</keyword>
<dbReference type="GO" id="GO:0004315">
    <property type="term" value="F:3-oxoacyl-[acyl-carrier-protein] synthase activity"/>
    <property type="evidence" value="ECO:0007669"/>
    <property type="project" value="InterPro"/>
</dbReference>
<keyword evidence="5 14" id="KW-0276">Fatty acid metabolism</keyword>
<dbReference type="GO" id="GO:0006633">
    <property type="term" value="P:fatty acid biosynthetic process"/>
    <property type="evidence" value="ECO:0007669"/>
    <property type="project" value="UniProtKB-UniRule"/>
</dbReference>
<dbReference type="PANTHER" id="PTHR43091">
    <property type="entry name" value="3-OXOACYL-[ACYL-CARRIER-PROTEIN] SYNTHASE"/>
    <property type="match status" value="1"/>
</dbReference>
<dbReference type="FunFam" id="3.40.47.10:FF:000004">
    <property type="entry name" value="3-oxoacyl-[acyl-carrier-protein] synthase 3"/>
    <property type="match status" value="1"/>
</dbReference>
<comment type="domain">
    <text evidence="14">The last Arg residue of the ACP-binding site is essential for the weak association between ACP/AcpP and FabH.</text>
</comment>
<gene>
    <name evidence="14 17" type="primary">fabH</name>
    <name evidence="17" type="ORF">NO1_1967</name>
</gene>
<comment type="pathway">
    <text evidence="1 14">Lipid metabolism; fatty acid biosynthesis.</text>
</comment>
<dbReference type="Proteomes" id="UP000269352">
    <property type="component" value="Unassembled WGS sequence"/>
</dbReference>
<evidence type="ECO:0000256" key="7">
    <source>
        <dbReference type="ARBA" id="ARBA00023160"/>
    </source>
</evidence>
<evidence type="ECO:0000256" key="11">
    <source>
        <dbReference type="ARBA" id="ARBA00052407"/>
    </source>
</evidence>
<keyword evidence="6 14" id="KW-0443">Lipid metabolism</keyword>
<evidence type="ECO:0000259" key="15">
    <source>
        <dbReference type="Pfam" id="PF08541"/>
    </source>
</evidence>
<comment type="catalytic activity">
    <reaction evidence="12">
        <text>2-methylpropanoyl-CoA + malonyl-[ACP] + H(+) = 4-methyl-3-oxopentanoyl-[ACP] + CO2 + CoA</text>
        <dbReference type="Rhea" id="RHEA:42268"/>
        <dbReference type="Rhea" id="RHEA-COMP:9623"/>
        <dbReference type="Rhea" id="RHEA-COMP:9940"/>
        <dbReference type="ChEBI" id="CHEBI:15378"/>
        <dbReference type="ChEBI" id="CHEBI:16526"/>
        <dbReference type="ChEBI" id="CHEBI:57287"/>
        <dbReference type="ChEBI" id="CHEBI:57338"/>
        <dbReference type="ChEBI" id="CHEBI:78449"/>
        <dbReference type="ChEBI" id="CHEBI:78820"/>
        <dbReference type="EC" id="2.3.1.300"/>
    </reaction>
    <physiologicalReaction direction="left-to-right" evidence="12">
        <dbReference type="Rhea" id="RHEA:42269"/>
    </physiologicalReaction>
</comment>
<dbReference type="HAMAP" id="MF_01815">
    <property type="entry name" value="FabH"/>
    <property type="match status" value="1"/>
</dbReference>
<feature type="active site" evidence="14">
    <location>
        <position position="262"/>
    </location>
</feature>
<dbReference type="GO" id="GO:0005737">
    <property type="term" value="C:cytoplasm"/>
    <property type="evidence" value="ECO:0007669"/>
    <property type="project" value="UniProtKB-SubCell"/>
</dbReference>
<dbReference type="InterPro" id="IPR016039">
    <property type="entry name" value="Thiolase-like"/>
</dbReference>
<feature type="domain" description="Beta-ketoacyl-[acyl-carrier-protein] synthase III C-terminal" evidence="15">
    <location>
        <begin position="247"/>
        <end position="335"/>
    </location>
</feature>
<proteinExistence type="inferred from homology"/>
<evidence type="ECO:0000256" key="9">
    <source>
        <dbReference type="ARBA" id="ARBA00023315"/>
    </source>
</evidence>
<reference evidence="17 18" key="1">
    <citation type="journal article" date="2019" name="ISME J.">
        <title>Genome analyses of uncultured TG2/ZB3 bacteria in 'Margulisbacteria' specifically attached to ectosymbiotic spirochetes of protists in the termite gut.</title>
        <authorList>
            <person name="Utami Y.D."/>
            <person name="Kuwahara H."/>
            <person name="Igai K."/>
            <person name="Murakami T."/>
            <person name="Sugaya K."/>
            <person name="Morikawa T."/>
            <person name="Nagura Y."/>
            <person name="Yuki M."/>
            <person name="Deevong P."/>
            <person name="Inoue T."/>
            <person name="Kihara K."/>
            <person name="Lo N."/>
            <person name="Yamada A."/>
            <person name="Ohkuma M."/>
            <person name="Hongoh Y."/>
        </authorList>
    </citation>
    <scope>NUCLEOTIDE SEQUENCE [LARGE SCALE GENOMIC DNA]</scope>
    <source>
        <strain evidence="17">NkOx7-01</strain>
    </source>
</reference>
<dbReference type="PANTHER" id="PTHR43091:SF1">
    <property type="entry name" value="BETA-KETOACYL-[ACYL-CARRIER-PROTEIN] SYNTHASE III, CHLOROPLASTIC"/>
    <property type="match status" value="1"/>
</dbReference>
<evidence type="ECO:0000256" key="2">
    <source>
        <dbReference type="ARBA" id="ARBA00008642"/>
    </source>
</evidence>
<feature type="region of interest" description="ACP-binding" evidence="14">
    <location>
        <begin position="263"/>
        <end position="267"/>
    </location>
</feature>
<evidence type="ECO:0000256" key="6">
    <source>
        <dbReference type="ARBA" id="ARBA00023098"/>
    </source>
</evidence>